<accession>A0A8J3HQS3</accession>
<name>A0A8J3HQS3_9CHLR</name>
<reference evidence="1" key="1">
    <citation type="submission" date="2020-10" db="EMBL/GenBank/DDBJ databases">
        <title>Taxonomic study of unclassified bacteria belonging to the class Ktedonobacteria.</title>
        <authorList>
            <person name="Yabe S."/>
            <person name="Wang C.M."/>
            <person name="Zheng Y."/>
            <person name="Sakai Y."/>
            <person name="Cavaletti L."/>
            <person name="Monciardini P."/>
            <person name="Donadio S."/>
        </authorList>
    </citation>
    <scope>NUCLEOTIDE SEQUENCE</scope>
    <source>
        <strain evidence="1">SOSP1-1</strain>
    </source>
</reference>
<dbReference type="EMBL" id="BNJF01000001">
    <property type="protein sequence ID" value="GHO41864.1"/>
    <property type="molecule type" value="Genomic_DNA"/>
</dbReference>
<proteinExistence type="predicted"/>
<dbReference type="Proteomes" id="UP000612362">
    <property type="component" value="Unassembled WGS sequence"/>
</dbReference>
<evidence type="ECO:0000313" key="2">
    <source>
        <dbReference type="Proteomes" id="UP000612362"/>
    </source>
</evidence>
<gene>
    <name evidence="1" type="ORF">KSX_00270</name>
</gene>
<comment type="caution">
    <text evidence="1">The sequence shown here is derived from an EMBL/GenBank/DDBJ whole genome shotgun (WGS) entry which is preliminary data.</text>
</comment>
<keyword evidence="2" id="KW-1185">Reference proteome</keyword>
<protein>
    <submittedName>
        <fullName evidence="1">Uncharacterized protein</fullName>
    </submittedName>
</protein>
<dbReference type="AlphaFoldDB" id="A0A8J3HQS3"/>
<evidence type="ECO:0000313" key="1">
    <source>
        <dbReference type="EMBL" id="GHO41864.1"/>
    </source>
</evidence>
<organism evidence="1 2">
    <name type="scientific">Ktedonospora formicarum</name>
    <dbReference type="NCBI Taxonomy" id="2778364"/>
    <lineage>
        <taxon>Bacteria</taxon>
        <taxon>Bacillati</taxon>
        <taxon>Chloroflexota</taxon>
        <taxon>Ktedonobacteria</taxon>
        <taxon>Ktedonobacterales</taxon>
        <taxon>Ktedonobacteraceae</taxon>
        <taxon>Ktedonospora</taxon>
    </lineage>
</organism>
<sequence>MYASRPNSMLFSKPWPRPSVSLLLQGVSPTDLPRQYHKMIFHIVQLGPYVRSRWCEDAHTYTISLGLLNDSPPFPFTPQGF</sequence>